<dbReference type="Pfam" id="PF00109">
    <property type="entry name" value="ketoacyl-synt"/>
    <property type="match status" value="2"/>
</dbReference>
<dbReference type="InterPro" id="IPR013968">
    <property type="entry name" value="PKS_KR"/>
</dbReference>
<dbReference type="PROSITE" id="PS52004">
    <property type="entry name" value="KS3_2"/>
    <property type="match status" value="1"/>
</dbReference>
<dbReference type="Pfam" id="PF16197">
    <property type="entry name" value="KAsynt_C_assoc"/>
    <property type="match status" value="1"/>
</dbReference>
<dbReference type="InterPro" id="IPR001227">
    <property type="entry name" value="Ac_transferase_dom_sf"/>
</dbReference>
<dbReference type="SUPFAM" id="SSF52151">
    <property type="entry name" value="FabD/lysophospholipase-like"/>
    <property type="match status" value="1"/>
</dbReference>
<evidence type="ECO:0000313" key="2">
    <source>
        <dbReference type="EnsemblMetazoa" id="XP_032456546"/>
    </source>
</evidence>
<organism evidence="2 3">
    <name type="scientific">Nasonia vitripennis</name>
    <name type="common">Parasitic wasp</name>
    <dbReference type="NCBI Taxonomy" id="7425"/>
    <lineage>
        <taxon>Eukaryota</taxon>
        <taxon>Metazoa</taxon>
        <taxon>Ecdysozoa</taxon>
        <taxon>Arthropoda</taxon>
        <taxon>Hexapoda</taxon>
        <taxon>Insecta</taxon>
        <taxon>Pterygota</taxon>
        <taxon>Neoptera</taxon>
        <taxon>Endopterygota</taxon>
        <taxon>Hymenoptera</taxon>
        <taxon>Apocrita</taxon>
        <taxon>Proctotrupomorpha</taxon>
        <taxon>Chalcidoidea</taxon>
        <taxon>Pteromalidae</taxon>
        <taxon>Pteromalinae</taxon>
        <taxon>Nasonia</taxon>
    </lineage>
</organism>
<dbReference type="Gene3D" id="3.40.366.10">
    <property type="entry name" value="Malonyl-Coenzyme A Acyl Carrier Protein, domain 2"/>
    <property type="match status" value="1"/>
</dbReference>
<dbReference type="GeneID" id="103316303"/>
<dbReference type="SMART" id="SM00825">
    <property type="entry name" value="PKS_KS"/>
    <property type="match status" value="1"/>
</dbReference>
<dbReference type="GO" id="GO:0016491">
    <property type="term" value="F:oxidoreductase activity"/>
    <property type="evidence" value="ECO:0007669"/>
    <property type="project" value="InterPro"/>
</dbReference>
<keyword evidence="3" id="KW-1185">Reference proteome</keyword>
<dbReference type="InterPro" id="IPR014043">
    <property type="entry name" value="Acyl_transferase_dom"/>
</dbReference>
<dbReference type="UniPathway" id="UPA00094"/>
<dbReference type="CDD" id="cd00833">
    <property type="entry name" value="PKS"/>
    <property type="match status" value="1"/>
</dbReference>
<sequence length="2032" mass="225344">MGFDANKPEHKVVISGIAGRFPKSENVTEFQKNLLNKVDCVTANHGRWDIDSPKIPQRLGVCSNIAKFDRVFFGVHTRLTAIMDPVSRLLLEHSFEAIMDAGINPRSLKGANIAVFTATNLSESEKTVFHHKVQQDGFGIMGSSKAMIPNRISFFLGLNGPSVNMDSACAGSGSALERAYHSIKAGHCDGAIVAGGILSLHPHISYQLKALGNFALFQILIFLFKINQKEKEKIRMIITFIFFPRAGLLSADGYTRSFDDSGDGMTRSDGIAVLFLQRESDARRIYHEVVNVRSMHVPCHKINNVMYPKSEPQAELMNELLNESGVSPKDVGFVEASGVGINDMDADELNAIDAVYGKREKPILVGSVKSSVGDAISANTINGIIKMIVASETGQIPPNLHYDKPNSKVPGLKEGRIRIPTEVTPWSGEYYSVNTTAISGVFLNALLKPSKIEKKNNGVPDDDLPRLVIVSGRTEESISSLLNFMQTRPLDVELLQMFYDIFQSEIDAHLYRGYAIVPAKGVAPPEEKKQEILFIAGEKRQVWWIFSGMGSQWVGMGETLLKLPVFEAAIRKCDAVLKPHGFDIFKIITDKDPKTFDLIINSFVGIAAIQIGLVDVLRSVGLEPDFIIGHSVGELGCAYADGCFSAEQMIMAALSRGLASTETKLEKGSMAAVGLGYEDIKPLCSPDIDVACHNGPESSTISGPAESMKSFVASLTANGIFAREVPCSNIAYHSRYIAPAGPKLLERLQKVIPNPNPRSSKWVSSSVPKAEWNSMKARLSSAEYHTNNLLSPVLFDETSRLIPPHAICVEIAPHGLLQAILKRSLPESCVNIALTRRGHSDNLEVLLTGLGKLYNAGLHPQVSNLYPKVQYPVGRGTPSISSLVKWDHDTDWLVNFYTPVDEVKEGERTVEINLNDEEYKYLRGNVVDGKVVLPVSLCLVQAWEIFKSFDTQTSNDIVFDEIKIHKLTVPVPDNEILNFIVMLPKGTGKFEVIESDTLVMSGTIRETKAPSQERLDDKNTKHLASEKYKISQRDFYNEMEMRGYQYSGEFKSVLESSLDGADGLIRWNDNWVTLSLIRQSKKRRLRLQKVSHHFTALLKLCKNSPVLLCKVPVTDIHAMTNKKLNYVSVGGLEIQGLKFAVLPKNLEQNRITTDVHTLVPNVVKSSLSLATSLRVILQLILENTFVAKILRLQLIESKDSHKHDKFNSALYDIPEASLYDINTIAYEEATFNKALTVIMDNLKDYDLTEIAEKLGRGKFFLAFVPSNQEDEYVKSVEAAGLTVILIHKHFTETLLLCRKKQSFKNVQVINASRNIEDTISKINNIRLSSENERIVVLNKSESSASITKFLDQLEESVNLKRVRYFDVQDSNVSNNGFSDPLLKKQLESDLLVNILTPEKVWTTLRHTKIALSPKPCKSWNANPIHSHDPTNVRWTEGAGIEDVNNIVKVEYAALNPQDVLIANKSFYAEPSELIGKNRIVRSSLGLEFSGLDSNGNRVMGVTLGNSMSNFVSADASWTWAVPKSWSFEDAATVPLSYLVAYSALIVKAEVKTGEKVMVVNPCTGFGLAVLNLAVQKKCDVFVSYETEAEKKLLKATVPSIPENRLIKIVGDTYRDDVLLKTNGQGVDVVICNNCKVKKLEVFFTISKRQARVVLISDLNESTIHETIGMEIFLKEISLYSVVPKRIILADSATKISLSNMLKDGINSGIVKPLARNIYKRESLNEAFNNCLNNTQLGKIIVKVQPEGSNKNEAPALPRILCSSQKSYLIIEGLTDFGLELIDWLVTRGAKRVVIGSSLNNDNGYKNLRLALWQTYGVQIVLHKQLDLSQQQTIKGLFKGASSLGPVDGIFDLRRTDVNSSGSKDSLILTTRTADEESRSTCPELRLFVVCSAVANAGSLTSIKKFGQIKSNDSLQDEFVQEILERRKKNGLHGLLICWGLKNSTRHYNNSVNTNITLPPVSKYLEKLDEILGTEEKLIEVSYVVSATNEVEEDPTEIEAIDENSEKKEAGDFVRGLYEQYGVHVEGFSYLQV</sequence>
<dbReference type="InterPro" id="IPR050091">
    <property type="entry name" value="PKS_NRPS_Biosynth_Enz"/>
</dbReference>
<evidence type="ECO:0000259" key="1">
    <source>
        <dbReference type="PROSITE" id="PS52004"/>
    </source>
</evidence>
<dbReference type="RefSeq" id="XP_032456546.1">
    <property type="nucleotide sequence ID" value="XM_032600655.1"/>
</dbReference>
<dbReference type="Gene3D" id="3.40.47.10">
    <property type="match status" value="1"/>
</dbReference>
<evidence type="ECO:0000313" key="3">
    <source>
        <dbReference type="Proteomes" id="UP000002358"/>
    </source>
</evidence>
<dbReference type="InterPro" id="IPR042104">
    <property type="entry name" value="PKS_dehydratase_sf"/>
</dbReference>
<dbReference type="SUPFAM" id="SSF50129">
    <property type="entry name" value="GroES-like"/>
    <property type="match status" value="1"/>
</dbReference>
<dbReference type="SMART" id="SM00827">
    <property type="entry name" value="PKS_AT"/>
    <property type="match status" value="1"/>
</dbReference>
<dbReference type="InterPro" id="IPR036291">
    <property type="entry name" value="NAD(P)-bd_dom_sf"/>
</dbReference>
<dbReference type="Gene3D" id="3.10.129.110">
    <property type="entry name" value="Polyketide synthase dehydratase"/>
    <property type="match status" value="1"/>
</dbReference>
<dbReference type="InterPro" id="IPR011032">
    <property type="entry name" value="GroES-like_sf"/>
</dbReference>
<dbReference type="SMART" id="SM00829">
    <property type="entry name" value="PKS_ER"/>
    <property type="match status" value="1"/>
</dbReference>
<dbReference type="InterPro" id="IPR016035">
    <property type="entry name" value="Acyl_Trfase/lysoPLipase"/>
</dbReference>
<dbReference type="Proteomes" id="UP000002358">
    <property type="component" value="Chromosome 5"/>
</dbReference>
<name>A0A7M7QYS4_NASVI</name>
<dbReference type="OrthoDB" id="7630912at2759"/>
<dbReference type="InterPro" id="IPR032821">
    <property type="entry name" value="PKS_assoc"/>
</dbReference>
<dbReference type="SUPFAM" id="SSF51735">
    <property type="entry name" value="NAD(P)-binding Rossmann-fold domains"/>
    <property type="match status" value="1"/>
</dbReference>
<dbReference type="CDD" id="cd05195">
    <property type="entry name" value="enoyl_red"/>
    <property type="match status" value="1"/>
</dbReference>
<dbReference type="Pfam" id="PF02801">
    <property type="entry name" value="Ketoacyl-synt_C"/>
    <property type="match status" value="1"/>
</dbReference>
<dbReference type="Gene3D" id="3.40.50.720">
    <property type="entry name" value="NAD(P)-binding Rossmann-like Domain"/>
    <property type="match status" value="1"/>
</dbReference>
<dbReference type="Pfam" id="PF08659">
    <property type="entry name" value="KR"/>
    <property type="match status" value="1"/>
</dbReference>
<dbReference type="Gene3D" id="3.90.180.10">
    <property type="entry name" value="Medium-chain alcohol dehydrogenases, catalytic domain"/>
    <property type="match status" value="1"/>
</dbReference>
<dbReference type="SUPFAM" id="SSF55048">
    <property type="entry name" value="Probable ACP-binding domain of malonyl-CoA ACP transacylase"/>
    <property type="match status" value="1"/>
</dbReference>
<dbReference type="InterPro" id="IPR014030">
    <property type="entry name" value="Ketoacyl_synth_N"/>
</dbReference>
<dbReference type="PANTHER" id="PTHR43775:SF23">
    <property type="entry name" value="FATTY ACID SYNTHASE 3"/>
    <property type="match status" value="1"/>
</dbReference>
<dbReference type="EnsemblMetazoa" id="XM_032600655">
    <property type="protein sequence ID" value="XP_032456546"/>
    <property type="gene ID" value="LOC103316303"/>
</dbReference>
<dbReference type="GO" id="GO:0004312">
    <property type="term" value="F:fatty acid synthase activity"/>
    <property type="evidence" value="ECO:0007669"/>
    <property type="project" value="TreeGrafter"/>
</dbReference>
<feature type="domain" description="Ketosynthase family 3 (KS3)" evidence="1">
    <location>
        <begin position="9"/>
        <end position="449"/>
    </location>
</feature>
<dbReference type="SMR" id="A0A7M7QYS4"/>
<dbReference type="PANTHER" id="PTHR43775">
    <property type="entry name" value="FATTY ACID SYNTHASE"/>
    <property type="match status" value="1"/>
</dbReference>
<proteinExistence type="predicted"/>
<accession>A0A7M7QYS4</accession>
<dbReference type="SUPFAM" id="SSF53901">
    <property type="entry name" value="Thiolase-like"/>
    <property type="match status" value="1"/>
</dbReference>
<dbReference type="InterPro" id="IPR016039">
    <property type="entry name" value="Thiolase-like"/>
</dbReference>
<dbReference type="Gene3D" id="3.30.70.3290">
    <property type="match status" value="1"/>
</dbReference>
<dbReference type="KEGG" id="nvi:103316303"/>
<protein>
    <recommendedName>
        <fullName evidence="1">Ketosynthase family 3 (KS3) domain-containing protein</fullName>
    </recommendedName>
</protein>
<dbReference type="GO" id="GO:0006633">
    <property type="term" value="P:fatty acid biosynthetic process"/>
    <property type="evidence" value="ECO:0007669"/>
    <property type="project" value="UniProtKB-UniPathway"/>
</dbReference>
<dbReference type="InterPro" id="IPR016036">
    <property type="entry name" value="Malonyl_transacylase_ACP-bd"/>
</dbReference>
<dbReference type="InterPro" id="IPR014031">
    <property type="entry name" value="Ketoacyl_synth_C"/>
</dbReference>
<reference evidence="2" key="1">
    <citation type="submission" date="2021-01" db="UniProtKB">
        <authorList>
            <consortium name="EnsemblMetazoa"/>
        </authorList>
    </citation>
    <scope>IDENTIFICATION</scope>
</reference>
<dbReference type="InterPro" id="IPR020841">
    <property type="entry name" value="PKS_Beta-ketoAc_synthase_dom"/>
</dbReference>
<dbReference type="Pfam" id="PF00698">
    <property type="entry name" value="Acyl_transf_1"/>
    <property type="match status" value="1"/>
</dbReference>
<dbReference type="InParanoid" id="A0A7M7QYS4"/>
<dbReference type="InterPro" id="IPR020843">
    <property type="entry name" value="ER"/>
</dbReference>